<dbReference type="EMBL" id="SFCI01000970">
    <property type="protein sequence ID" value="TFY77226.1"/>
    <property type="molecule type" value="Genomic_DNA"/>
</dbReference>
<feature type="compositionally biased region" description="Low complexity" evidence="1">
    <location>
        <begin position="84"/>
        <end position="96"/>
    </location>
</feature>
<keyword evidence="3" id="KW-1185">Reference proteome</keyword>
<evidence type="ECO:0008006" key="4">
    <source>
        <dbReference type="Google" id="ProtNLM"/>
    </source>
</evidence>
<dbReference type="STRING" id="135208.A0A4Y9ZQQ2"/>
<sequence length="188" mass="20950">MATLSAPRRGGPRLSPSPHPKSTITVEEWDAKTPLHETEIRSIATAKAACEKPSRPFKVRLSLSLAVLILTPQLKYPAEEARSSRPSTRSIPSSRSQPLGAARALLPKQPVQTPQQFYDWFAFIDRSVAHSQEAHFREHLLGVSEYLEMCDRLVERIEEVDGEVASMFGGGGAWRRDGRVCRMRVNGC</sequence>
<proteinExistence type="predicted"/>
<dbReference type="AlphaFoldDB" id="A0A4Y9ZQQ2"/>
<dbReference type="OrthoDB" id="296793at2759"/>
<feature type="region of interest" description="Disordered" evidence="1">
    <location>
        <begin position="1"/>
        <end position="31"/>
    </location>
</feature>
<feature type="region of interest" description="Disordered" evidence="1">
    <location>
        <begin position="78"/>
        <end position="99"/>
    </location>
</feature>
<evidence type="ECO:0000256" key="1">
    <source>
        <dbReference type="SAM" id="MobiDB-lite"/>
    </source>
</evidence>
<protein>
    <recommendedName>
        <fullName evidence="4">Component of oligomeric Golgi complex 3</fullName>
    </recommendedName>
</protein>
<reference evidence="2 3" key="1">
    <citation type="submission" date="2019-02" db="EMBL/GenBank/DDBJ databases">
        <title>Genome sequencing of the rare red list fungi Hericium alpestre (H. flagellum).</title>
        <authorList>
            <person name="Buettner E."/>
            <person name="Kellner H."/>
        </authorList>
    </citation>
    <scope>NUCLEOTIDE SEQUENCE [LARGE SCALE GENOMIC DNA]</scope>
    <source>
        <strain evidence="2 3">DSM 108284</strain>
    </source>
</reference>
<feature type="compositionally biased region" description="Low complexity" evidence="1">
    <location>
        <begin position="1"/>
        <end position="16"/>
    </location>
</feature>
<evidence type="ECO:0000313" key="2">
    <source>
        <dbReference type="EMBL" id="TFY77226.1"/>
    </source>
</evidence>
<accession>A0A4Y9ZQQ2</accession>
<gene>
    <name evidence="2" type="ORF">EWM64_g6786</name>
</gene>
<comment type="caution">
    <text evidence="2">The sequence shown here is derived from an EMBL/GenBank/DDBJ whole genome shotgun (WGS) entry which is preliminary data.</text>
</comment>
<dbReference type="Proteomes" id="UP000298061">
    <property type="component" value="Unassembled WGS sequence"/>
</dbReference>
<organism evidence="2 3">
    <name type="scientific">Hericium alpestre</name>
    <dbReference type="NCBI Taxonomy" id="135208"/>
    <lineage>
        <taxon>Eukaryota</taxon>
        <taxon>Fungi</taxon>
        <taxon>Dikarya</taxon>
        <taxon>Basidiomycota</taxon>
        <taxon>Agaricomycotina</taxon>
        <taxon>Agaricomycetes</taxon>
        <taxon>Russulales</taxon>
        <taxon>Hericiaceae</taxon>
        <taxon>Hericium</taxon>
    </lineage>
</organism>
<name>A0A4Y9ZQQ2_9AGAM</name>
<evidence type="ECO:0000313" key="3">
    <source>
        <dbReference type="Proteomes" id="UP000298061"/>
    </source>
</evidence>